<name>A0A1Y3B8W4_EURMA</name>
<evidence type="ECO:0000313" key="2">
    <source>
        <dbReference type="EMBL" id="OTF76474.1"/>
    </source>
</evidence>
<accession>A0A1Y3B8W4</accession>
<dbReference type="Proteomes" id="UP000194236">
    <property type="component" value="Unassembled WGS sequence"/>
</dbReference>
<feature type="non-terminal residue" evidence="2">
    <location>
        <position position="1"/>
    </location>
</feature>
<reference evidence="2 3" key="1">
    <citation type="submission" date="2017-03" db="EMBL/GenBank/DDBJ databases">
        <title>Genome Survey of Euroglyphus maynei.</title>
        <authorList>
            <person name="Arlian L.G."/>
            <person name="Morgan M.S."/>
            <person name="Rider S.D."/>
        </authorList>
    </citation>
    <scope>NUCLEOTIDE SEQUENCE [LARGE SCALE GENOMIC DNA]</scope>
    <source>
        <strain evidence="2">Arlian Lab</strain>
        <tissue evidence="2">Whole body</tissue>
    </source>
</reference>
<sequence length="63" mass="7167">KTGELNQSIETTPRGRPLGSRNKEHSSNPERLASLRESLVWPWQGLHQHNITMLRNVLNPING</sequence>
<gene>
    <name evidence="2" type="ORF">BLA29_015487</name>
</gene>
<feature type="region of interest" description="Disordered" evidence="1">
    <location>
        <begin position="1"/>
        <end position="31"/>
    </location>
</feature>
<protein>
    <submittedName>
        <fullName evidence="2">Uncharacterized protein</fullName>
    </submittedName>
</protein>
<evidence type="ECO:0000313" key="3">
    <source>
        <dbReference type="Proteomes" id="UP000194236"/>
    </source>
</evidence>
<organism evidence="2 3">
    <name type="scientific">Euroglyphus maynei</name>
    <name type="common">Mayne's house dust mite</name>
    <dbReference type="NCBI Taxonomy" id="6958"/>
    <lineage>
        <taxon>Eukaryota</taxon>
        <taxon>Metazoa</taxon>
        <taxon>Ecdysozoa</taxon>
        <taxon>Arthropoda</taxon>
        <taxon>Chelicerata</taxon>
        <taxon>Arachnida</taxon>
        <taxon>Acari</taxon>
        <taxon>Acariformes</taxon>
        <taxon>Sarcoptiformes</taxon>
        <taxon>Astigmata</taxon>
        <taxon>Psoroptidia</taxon>
        <taxon>Analgoidea</taxon>
        <taxon>Pyroglyphidae</taxon>
        <taxon>Pyroglyphinae</taxon>
        <taxon>Euroglyphus</taxon>
    </lineage>
</organism>
<comment type="caution">
    <text evidence="2">The sequence shown here is derived from an EMBL/GenBank/DDBJ whole genome shotgun (WGS) entry which is preliminary data.</text>
</comment>
<feature type="compositionally biased region" description="Polar residues" evidence="1">
    <location>
        <begin position="1"/>
        <end position="11"/>
    </location>
</feature>
<proteinExistence type="predicted"/>
<evidence type="ECO:0000256" key="1">
    <source>
        <dbReference type="SAM" id="MobiDB-lite"/>
    </source>
</evidence>
<dbReference type="AlphaFoldDB" id="A0A1Y3B8W4"/>
<dbReference type="EMBL" id="MUJZ01037340">
    <property type="protein sequence ID" value="OTF76474.1"/>
    <property type="molecule type" value="Genomic_DNA"/>
</dbReference>
<keyword evidence="3" id="KW-1185">Reference proteome</keyword>